<name>A0A831A4D5_ERWAM</name>
<dbReference type="AlphaFoldDB" id="A0A831A4D5"/>
<keyword evidence="1" id="KW-1133">Transmembrane helix</keyword>
<reference evidence="2 3" key="2">
    <citation type="submission" date="2013-04" db="EMBL/GenBank/DDBJ databases">
        <title>Comparative genomics of 12 strains of Erwinia amylovora identifies a pan-genome with a large conserved core and provides insights into host specificity.</title>
        <authorList>
            <person name="Mann R.A."/>
            <person name="Smits T.H.M."/>
            <person name="Buehlmann A."/>
            <person name="Blom J."/>
            <person name="Goesmann A."/>
            <person name="Frey J.E."/>
            <person name="Plummer K.M."/>
            <person name="Beer S.V."/>
            <person name="Luck J."/>
            <person name="Duffy B."/>
            <person name="Rodoni B."/>
        </authorList>
    </citation>
    <scope>NUCLEOTIDE SEQUENCE [LARGE SCALE GENOMIC DNA]</scope>
    <source>
        <strain evidence="3">CFBP 1232</strain>
    </source>
</reference>
<evidence type="ECO:0000313" key="2">
    <source>
        <dbReference type="EMBL" id="CCO94337.1"/>
    </source>
</evidence>
<sequence>MDKMYKMDVRAFVSGSRVTQDAPRAPGLFADIGELSGHSVCHRAVANGRVMLLPFLSAVLPAGWSLAHAVMIFAAHNALQALPDAAGKRYGMASTFTVSSITITGHTGILTVPMAVGIILFFASRSLAFRTTAWLLLVVVANARLITR</sequence>
<gene>
    <name evidence="2" type="ORF">BN437_2419</name>
</gene>
<feature type="transmembrane region" description="Helical" evidence="1">
    <location>
        <begin position="52"/>
        <end position="76"/>
    </location>
</feature>
<dbReference type="GeneID" id="97606541"/>
<comment type="caution">
    <text evidence="2">The sequence shown here is derived from an EMBL/GenBank/DDBJ whole genome shotgun (WGS) entry which is preliminary data.</text>
</comment>
<proteinExistence type="predicted"/>
<evidence type="ECO:0000313" key="3">
    <source>
        <dbReference type="Proteomes" id="UP000013111"/>
    </source>
</evidence>
<protein>
    <submittedName>
        <fullName evidence="2">Uncharacterized MFS-type</fullName>
    </submittedName>
</protein>
<feature type="transmembrane region" description="Helical" evidence="1">
    <location>
        <begin position="96"/>
        <end position="120"/>
    </location>
</feature>
<dbReference type="Proteomes" id="UP000013111">
    <property type="component" value="Unassembled WGS sequence"/>
</dbReference>
<reference evidence="2 3" key="1">
    <citation type="submission" date="2012-11" db="EMBL/GenBank/DDBJ databases">
        <authorList>
            <person name="Linke B."/>
        </authorList>
    </citation>
    <scope>NUCLEOTIDE SEQUENCE [LARGE SCALE GENOMIC DNA]</scope>
    <source>
        <strain evidence="3">CFBP 1232</strain>
    </source>
</reference>
<accession>A0A831A4D5</accession>
<dbReference type="RefSeq" id="WP_004162607.1">
    <property type="nucleotide sequence ID" value="NZ_BAYW01000015.1"/>
</dbReference>
<keyword evidence="1" id="KW-0472">Membrane</keyword>
<keyword evidence="1" id="KW-0812">Transmembrane</keyword>
<dbReference type="EMBL" id="CAPB01000024">
    <property type="protein sequence ID" value="CCO94337.1"/>
    <property type="molecule type" value="Genomic_DNA"/>
</dbReference>
<organism evidence="2 3">
    <name type="scientific">Erwinia amylovora NBRC 12687 = CFBP 1232</name>
    <dbReference type="NCBI Taxonomy" id="1219359"/>
    <lineage>
        <taxon>Bacteria</taxon>
        <taxon>Pseudomonadati</taxon>
        <taxon>Pseudomonadota</taxon>
        <taxon>Gammaproteobacteria</taxon>
        <taxon>Enterobacterales</taxon>
        <taxon>Erwiniaceae</taxon>
        <taxon>Erwinia</taxon>
    </lineage>
</organism>
<evidence type="ECO:0000256" key="1">
    <source>
        <dbReference type="SAM" id="Phobius"/>
    </source>
</evidence>